<accession>A0ACB9FZ59</accession>
<dbReference type="EMBL" id="CM042032">
    <property type="protein sequence ID" value="KAI3776549.1"/>
    <property type="molecule type" value="Genomic_DNA"/>
</dbReference>
<reference evidence="1 2" key="2">
    <citation type="journal article" date="2022" name="Mol. Ecol. Resour.">
        <title>The genomes of chicory, endive, great burdock and yacon provide insights into Asteraceae paleo-polyploidization history and plant inulin production.</title>
        <authorList>
            <person name="Fan W."/>
            <person name="Wang S."/>
            <person name="Wang H."/>
            <person name="Wang A."/>
            <person name="Jiang F."/>
            <person name="Liu H."/>
            <person name="Zhao H."/>
            <person name="Xu D."/>
            <person name="Zhang Y."/>
        </authorList>
    </citation>
    <scope>NUCLEOTIDE SEQUENCE [LARGE SCALE GENOMIC DNA]</scope>
    <source>
        <strain evidence="2">cv. Yunnan</strain>
        <tissue evidence="1">Leaves</tissue>
    </source>
</reference>
<name>A0ACB9FZ59_9ASTR</name>
<organism evidence="1 2">
    <name type="scientific">Smallanthus sonchifolius</name>
    <dbReference type="NCBI Taxonomy" id="185202"/>
    <lineage>
        <taxon>Eukaryota</taxon>
        <taxon>Viridiplantae</taxon>
        <taxon>Streptophyta</taxon>
        <taxon>Embryophyta</taxon>
        <taxon>Tracheophyta</taxon>
        <taxon>Spermatophyta</taxon>
        <taxon>Magnoliopsida</taxon>
        <taxon>eudicotyledons</taxon>
        <taxon>Gunneridae</taxon>
        <taxon>Pentapetalae</taxon>
        <taxon>asterids</taxon>
        <taxon>campanulids</taxon>
        <taxon>Asterales</taxon>
        <taxon>Asteraceae</taxon>
        <taxon>Asteroideae</taxon>
        <taxon>Heliantheae alliance</taxon>
        <taxon>Millerieae</taxon>
        <taxon>Smallanthus</taxon>
    </lineage>
</organism>
<sequence length="78" mass="8568">MEENLVVKEGKFLGVIACNRSCKTVRNLSSHVLVGKAEHDDNTLDLLLVLGSGSLAKNHSYTIELPALLRYLSSALDW</sequence>
<keyword evidence="2" id="KW-1185">Reference proteome</keyword>
<evidence type="ECO:0000313" key="2">
    <source>
        <dbReference type="Proteomes" id="UP001056120"/>
    </source>
</evidence>
<comment type="caution">
    <text evidence="1">The sequence shown here is derived from an EMBL/GenBank/DDBJ whole genome shotgun (WGS) entry which is preliminary data.</text>
</comment>
<dbReference type="Proteomes" id="UP001056120">
    <property type="component" value="Linkage Group LG15"/>
</dbReference>
<proteinExistence type="predicted"/>
<protein>
    <submittedName>
        <fullName evidence="1">Uncharacterized protein</fullName>
    </submittedName>
</protein>
<reference evidence="2" key="1">
    <citation type="journal article" date="2022" name="Mol. Ecol. Resour.">
        <title>The genomes of chicory, endive, great burdock and yacon provide insights into Asteraceae palaeo-polyploidization history and plant inulin production.</title>
        <authorList>
            <person name="Fan W."/>
            <person name="Wang S."/>
            <person name="Wang H."/>
            <person name="Wang A."/>
            <person name="Jiang F."/>
            <person name="Liu H."/>
            <person name="Zhao H."/>
            <person name="Xu D."/>
            <person name="Zhang Y."/>
        </authorList>
    </citation>
    <scope>NUCLEOTIDE SEQUENCE [LARGE SCALE GENOMIC DNA]</scope>
    <source>
        <strain evidence="2">cv. Yunnan</strain>
    </source>
</reference>
<gene>
    <name evidence="1" type="ORF">L1987_46335</name>
</gene>
<evidence type="ECO:0000313" key="1">
    <source>
        <dbReference type="EMBL" id="KAI3776549.1"/>
    </source>
</evidence>